<evidence type="ECO:0000256" key="3">
    <source>
        <dbReference type="ARBA" id="ARBA00017473"/>
    </source>
</evidence>
<sequence length="296" mass="32437">MFVSEKAPAKINLTLDALFKRPDGYHELEMVMTTVDLFDRIDLYETEKAITLESSSGLVPQDERNLAYRAAALLKEKTGCKKGVHIYIDKRIPVAAGLAGGSSDAAATLRGCNRLWKLGLCDAELAAIGAEIGSDVPFCVYSHTALAQGRGEILTALPAPPSCWVVLAKPSHGVSTADVFGKLRVDAIEEHPETRSMIEAVKQQDYEGIIRYLGNVLEPVTMDMHEDVRKLKQKMLQFGADGVLMSGSGPTVFALVKQESRATRLVNSLRGFCQQVFAVRMLGVRRESVLDEIRTK</sequence>
<accession>A0ABW2RQS1</accession>
<dbReference type="SUPFAM" id="SSF54211">
    <property type="entry name" value="Ribosomal protein S5 domain 2-like"/>
    <property type="match status" value="1"/>
</dbReference>
<dbReference type="Gene3D" id="3.30.230.10">
    <property type="match status" value="1"/>
</dbReference>
<comment type="catalytic activity">
    <reaction evidence="9">
        <text>4-CDP-2-C-methyl-D-erythritol + ATP = 4-CDP-2-C-methyl-D-erythritol 2-phosphate + ADP + H(+)</text>
        <dbReference type="Rhea" id="RHEA:18437"/>
        <dbReference type="ChEBI" id="CHEBI:15378"/>
        <dbReference type="ChEBI" id="CHEBI:30616"/>
        <dbReference type="ChEBI" id="CHEBI:57823"/>
        <dbReference type="ChEBI" id="CHEBI:57919"/>
        <dbReference type="ChEBI" id="CHEBI:456216"/>
        <dbReference type="EC" id="2.7.1.148"/>
    </reaction>
</comment>
<dbReference type="InterPro" id="IPR013750">
    <property type="entry name" value="GHMP_kinase_C_dom"/>
</dbReference>
<evidence type="ECO:0000256" key="5">
    <source>
        <dbReference type="ARBA" id="ARBA00022741"/>
    </source>
</evidence>
<dbReference type="NCBIfam" id="TIGR00154">
    <property type="entry name" value="ispE"/>
    <property type="match status" value="1"/>
</dbReference>
<dbReference type="Pfam" id="PF00288">
    <property type="entry name" value="GHMP_kinases_N"/>
    <property type="match status" value="1"/>
</dbReference>
<evidence type="ECO:0000313" key="12">
    <source>
        <dbReference type="EMBL" id="MFC7443367.1"/>
    </source>
</evidence>
<dbReference type="EMBL" id="JBHTBW010000085">
    <property type="protein sequence ID" value="MFC7443367.1"/>
    <property type="molecule type" value="Genomic_DNA"/>
</dbReference>
<feature type="domain" description="GHMP kinase C-terminal" evidence="11">
    <location>
        <begin position="197"/>
        <end position="272"/>
    </location>
</feature>
<dbReference type="Pfam" id="PF08544">
    <property type="entry name" value="GHMP_kinases_C"/>
    <property type="match status" value="1"/>
</dbReference>
<dbReference type="RefSeq" id="WP_379867692.1">
    <property type="nucleotide sequence ID" value="NZ_JBHTBW010000085.1"/>
</dbReference>
<keyword evidence="5 9" id="KW-0547">Nucleotide-binding</keyword>
<evidence type="ECO:0000256" key="8">
    <source>
        <dbReference type="ARBA" id="ARBA00032554"/>
    </source>
</evidence>
<evidence type="ECO:0000259" key="10">
    <source>
        <dbReference type="Pfam" id="PF00288"/>
    </source>
</evidence>
<dbReference type="InterPro" id="IPR004424">
    <property type="entry name" value="IspE"/>
</dbReference>
<evidence type="ECO:0000313" key="13">
    <source>
        <dbReference type="Proteomes" id="UP001596500"/>
    </source>
</evidence>
<evidence type="ECO:0000256" key="1">
    <source>
        <dbReference type="ARBA" id="ARBA00009684"/>
    </source>
</evidence>
<keyword evidence="7 9" id="KW-0067">ATP-binding</keyword>
<evidence type="ECO:0000256" key="6">
    <source>
        <dbReference type="ARBA" id="ARBA00022777"/>
    </source>
</evidence>
<dbReference type="InterPro" id="IPR006204">
    <property type="entry name" value="GHMP_kinase_N_dom"/>
</dbReference>
<dbReference type="InterPro" id="IPR036554">
    <property type="entry name" value="GHMP_kinase_C_sf"/>
</dbReference>
<reference evidence="13" key="1">
    <citation type="journal article" date="2019" name="Int. J. Syst. Evol. Microbiol.">
        <title>The Global Catalogue of Microorganisms (GCM) 10K type strain sequencing project: providing services to taxonomists for standard genome sequencing and annotation.</title>
        <authorList>
            <consortium name="The Broad Institute Genomics Platform"/>
            <consortium name="The Broad Institute Genome Sequencing Center for Infectious Disease"/>
            <person name="Wu L."/>
            <person name="Ma J."/>
        </authorList>
    </citation>
    <scope>NUCLEOTIDE SEQUENCE [LARGE SCALE GENOMIC DNA]</scope>
    <source>
        <strain evidence="13">CGMCC 1.12942</strain>
    </source>
</reference>
<proteinExistence type="inferred from homology"/>
<keyword evidence="4 9" id="KW-0808">Transferase</keyword>
<feature type="domain" description="GHMP kinase N-terminal" evidence="10">
    <location>
        <begin position="65"/>
        <end position="142"/>
    </location>
</feature>
<feature type="active site" evidence="9">
    <location>
        <position position="135"/>
    </location>
</feature>
<keyword evidence="9" id="KW-0414">Isoprene biosynthesis</keyword>
<dbReference type="PANTHER" id="PTHR43527">
    <property type="entry name" value="4-DIPHOSPHOCYTIDYL-2-C-METHYL-D-ERYTHRITOL KINASE, CHLOROPLASTIC"/>
    <property type="match status" value="1"/>
</dbReference>
<comment type="similarity">
    <text evidence="1 9">Belongs to the GHMP kinase family. IspE subfamily.</text>
</comment>
<evidence type="ECO:0000256" key="7">
    <source>
        <dbReference type="ARBA" id="ARBA00022840"/>
    </source>
</evidence>
<dbReference type="NCBIfam" id="NF011202">
    <property type="entry name" value="PRK14608.1"/>
    <property type="match status" value="1"/>
</dbReference>
<dbReference type="Proteomes" id="UP001596500">
    <property type="component" value="Unassembled WGS sequence"/>
</dbReference>
<gene>
    <name evidence="9 12" type="primary">ispE</name>
    <name evidence="12" type="ORF">ACFQNG_20125</name>
</gene>
<dbReference type="GO" id="GO:0050515">
    <property type="term" value="F:4-(cytidine 5'-diphospho)-2-C-methyl-D-erythritol kinase activity"/>
    <property type="evidence" value="ECO:0007669"/>
    <property type="project" value="UniProtKB-EC"/>
</dbReference>
<dbReference type="InterPro" id="IPR014721">
    <property type="entry name" value="Ribsml_uS5_D2-typ_fold_subgr"/>
</dbReference>
<keyword evidence="13" id="KW-1185">Reference proteome</keyword>
<keyword evidence="6 9" id="KW-0418">Kinase</keyword>
<feature type="binding site" evidence="9">
    <location>
        <begin position="93"/>
        <end position="103"/>
    </location>
    <ligand>
        <name>ATP</name>
        <dbReference type="ChEBI" id="CHEBI:30616"/>
    </ligand>
</feature>
<evidence type="ECO:0000256" key="9">
    <source>
        <dbReference type="HAMAP-Rule" id="MF_00061"/>
    </source>
</evidence>
<name>A0ABW2RQS1_9BACL</name>
<comment type="caution">
    <text evidence="12">The sequence shown here is derived from an EMBL/GenBank/DDBJ whole genome shotgun (WGS) entry which is preliminary data.</text>
</comment>
<dbReference type="PANTHER" id="PTHR43527:SF2">
    <property type="entry name" value="4-DIPHOSPHOCYTIDYL-2-C-METHYL-D-ERYTHRITOL KINASE, CHLOROPLASTIC"/>
    <property type="match status" value="1"/>
</dbReference>
<dbReference type="EC" id="2.7.1.148" evidence="2 9"/>
<feature type="active site" evidence="9">
    <location>
        <position position="10"/>
    </location>
</feature>
<dbReference type="SUPFAM" id="SSF55060">
    <property type="entry name" value="GHMP Kinase, C-terminal domain"/>
    <property type="match status" value="1"/>
</dbReference>
<comment type="pathway">
    <text evidence="9">Isoprenoid biosynthesis; isopentenyl diphosphate biosynthesis via DXP pathway; isopentenyl diphosphate from 1-deoxy-D-xylulose 5-phosphate: step 3/6.</text>
</comment>
<evidence type="ECO:0000256" key="4">
    <source>
        <dbReference type="ARBA" id="ARBA00022679"/>
    </source>
</evidence>
<organism evidence="12 13">
    <name type="scientific">Laceyella putida</name>
    <dbReference type="NCBI Taxonomy" id="110101"/>
    <lineage>
        <taxon>Bacteria</taxon>
        <taxon>Bacillati</taxon>
        <taxon>Bacillota</taxon>
        <taxon>Bacilli</taxon>
        <taxon>Bacillales</taxon>
        <taxon>Thermoactinomycetaceae</taxon>
        <taxon>Laceyella</taxon>
    </lineage>
</organism>
<dbReference type="InterPro" id="IPR020568">
    <property type="entry name" value="Ribosomal_Su5_D2-typ_SF"/>
</dbReference>
<dbReference type="Gene3D" id="3.30.70.890">
    <property type="entry name" value="GHMP kinase, C-terminal domain"/>
    <property type="match status" value="1"/>
</dbReference>
<comment type="function">
    <text evidence="9">Catalyzes the phosphorylation of the position 2 hydroxy group of 4-diphosphocytidyl-2C-methyl-D-erythritol.</text>
</comment>
<evidence type="ECO:0000256" key="2">
    <source>
        <dbReference type="ARBA" id="ARBA00012052"/>
    </source>
</evidence>
<dbReference type="HAMAP" id="MF_00061">
    <property type="entry name" value="IspE"/>
    <property type="match status" value="1"/>
</dbReference>
<protein>
    <recommendedName>
        <fullName evidence="3 9">4-diphosphocytidyl-2-C-methyl-D-erythritol kinase</fullName>
        <shortName evidence="9">CMK</shortName>
        <ecNumber evidence="2 9">2.7.1.148</ecNumber>
    </recommendedName>
    <alternativeName>
        <fullName evidence="8 9">4-(cytidine-5'-diphospho)-2-C-methyl-D-erythritol kinase</fullName>
    </alternativeName>
</protein>
<dbReference type="PIRSF" id="PIRSF010376">
    <property type="entry name" value="IspE"/>
    <property type="match status" value="1"/>
</dbReference>
<evidence type="ECO:0000259" key="11">
    <source>
        <dbReference type="Pfam" id="PF08544"/>
    </source>
</evidence>